<dbReference type="STRING" id="701521.PECL_1578"/>
<evidence type="ECO:0000256" key="3">
    <source>
        <dbReference type="ARBA" id="ARBA00023163"/>
    </source>
</evidence>
<gene>
    <name evidence="5" type="ordered locus">PECL_1578</name>
</gene>
<dbReference type="PANTHER" id="PTHR42756">
    <property type="entry name" value="TRANSCRIPTIONAL REGULATOR, MARR"/>
    <property type="match status" value="1"/>
</dbReference>
<organism evidence="5 6">
    <name type="scientific">Pediococcus claussenii (strain ATCC BAA-344 / DSM 14800 / JCM 18046 / KCTC 3811 / LMG 21948 / P06)</name>
    <dbReference type="NCBI Taxonomy" id="701521"/>
    <lineage>
        <taxon>Bacteria</taxon>
        <taxon>Bacillati</taxon>
        <taxon>Bacillota</taxon>
        <taxon>Bacilli</taxon>
        <taxon>Lactobacillales</taxon>
        <taxon>Lactobacillaceae</taxon>
        <taxon>Pediococcus</taxon>
    </lineage>
</organism>
<dbReference type="EMBL" id="CP003137">
    <property type="protein sequence ID" value="AEV95796.1"/>
    <property type="molecule type" value="Genomic_DNA"/>
</dbReference>
<evidence type="ECO:0000313" key="5">
    <source>
        <dbReference type="EMBL" id="AEV95796.1"/>
    </source>
</evidence>
<evidence type="ECO:0000256" key="2">
    <source>
        <dbReference type="ARBA" id="ARBA00023125"/>
    </source>
</evidence>
<dbReference type="SMART" id="SM00347">
    <property type="entry name" value="HTH_MARR"/>
    <property type="match status" value="1"/>
</dbReference>
<proteinExistence type="predicted"/>
<protein>
    <submittedName>
        <fullName evidence="5">Transcriptional regulator, MarR family</fullName>
    </submittedName>
</protein>
<dbReference type="GO" id="GO:0003677">
    <property type="term" value="F:DNA binding"/>
    <property type="evidence" value="ECO:0007669"/>
    <property type="project" value="UniProtKB-KW"/>
</dbReference>
<dbReference type="PROSITE" id="PS50995">
    <property type="entry name" value="HTH_MARR_2"/>
    <property type="match status" value="1"/>
</dbReference>
<dbReference type="Proteomes" id="UP000005444">
    <property type="component" value="Chromosome"/>
</dbReference>
<dbReference type="GO" id="GO:0003700">
    <property type="term" value="F:DNA-binding transcription factor activity"/>
    <property type="evidence" value="ECO:0007669"/>
    <property type="project" value="InterPro"/>
</dbReference>
<dbReference type="PATRIC" id="fig|701521.8.peg.1480"/>
<dbReference type="Gene3D" id="1.10.10.10">
    <property type="entry name" value="Winged helix-like DNA-binding domain superfamily/Winged helix DNA-binding domain"/>
    <property type="match status" value="1"/>
</dbReference>
<reference evidence="5 6" key="1">
    <citation type="journal article" date="2012" name="J. Bacteriol.">
        <title>Complete Genome Sequence of the Beer Spoilage Organism Pediococcus claussenii ATCC BAA-344T.</title>
        <authorList>
            <person name="Pittet V."/>
            <person name="Abegunde T."/>
            <person name="Marfleet T."/>
            <person name="Haakensen M."/>
            <person name="Morrow K."/>
            <person name="Jayaprakash T."/>
            <person name="Schroeder K."/>
            <person name="Trost B."/>
            <person name="Byrns S."/>
            <person name="Bergsveinson J."/>
            <person name="Kusalik A."/>
            <person name="Ziola B."/>
        </authorList>
    </citation>
    <scope>NUCLEOTIDE SEQUENCE [LARGE SCALE GENOMIC DNA]</scope>
    <source>
        <strain evidence="5 6">ATCC BAA-344</strain>
    </source>
</reference>
<dbReference type="eggNOG" id="COG1846">
    <property type="taxonomic scope" value="Bacteria"/>
</dbReference>
<keyword evidence="2" id="KW-0238">DNA-binding</keyword>
<sequence length="137" mass="15589">MHKANPDTIITLIDEISVTEQTQLNQILKSSKVTVQQAMLLRYIDKNPKTIQADIVKITQRKAATVSTLLGKMEKNGLIIRTIPVYNTRNKELSLTDQGRRVLAFFSDSQKEVRQQLVAGLTEAQQQDLIKLLQQMR</sequence>
<dbReference type="KEGG" id="pce:PECL_1578"/>
<name>G8PAK7_PEDCP</name>
<evidence type="ECO:0000313" key="6">
    <source>
        <dbReference type="Proteomes" id="UP000005444"/>
    </source>
</evidence>
<dbReference type="SUPFAM" id="SSF46785">
    <property type="entry name" value="Winged helix' DNA-binding domain"/>
    <property type="match status" value="1"/>
</dbReference>
<dbReference type="HOGENOM" id="CLU_083287_18_7_9"/>
<dbReference type="InterPro" id="IPR036390">
    <property type="entry name" value="WH_DNA-bd_sf"/>
</dbReference>
<dbReference type="PANTHER" id="PTHR42756:SF1">
    <property type="entry name" value="TRANSCRIPTIONAL REPRESSOR OF EMRAB OPERON"/>
    <property type="match status" value="1"/>
</dbReference>
<keyword evidence="6" id="KW-1185">Reference proteome</keyword>
<dbReference type="InterPro" id="IPR036388">
    <property type="entry name" value="WH-like_DNA-bd_sf"/>
</dbReference>
<keyword evidence="1" id="KW-0805">Transcription regulation</keyword>
<evidence type="ECO:0000259" key="4">
    <source>
        <dbReference type="PROSITE" id="PS50995"/>
    </source>
</evidence>
<feature type="domain" description="HTH marR-type" evidence="4">
    <location>
        <begin position="6"/>
        <end position="137"/>
    </location>
</feature>
<evidence type="ECO:0000256" key="1">
    <source>
        <dbReference type="ARBA" id="ARBA00023015"/>
    </source>
</evidence>
<dbReference type="InterPro" id="IPR000835">
    <property type="entry name" value="HTH_MarR-typ"/>
</dbReference>
<dbReference type="AlphaFoldDB" id="G8PAK7"/>
<dbReference type="RefSeq" id="WP_014215990.1">
    <property type="nucleotide sequence ID" value="NC_016605.1"/>
</dbReference>
<dbReference type="Pfam" id="PF12802">
    <property type="entry name" value="MarR_2"/>
    <property type="match status" value="1"/>
</dbReference>
<accession>G8PAK7</accession>
<keyword evidence="3" id="KW-0804">Transcription</keyword>